<keyword evidence="6 7" id="KW-0819">tRNA processing</keyword>
<dbReference type="SUPFAM" id="SSF53335">
    <property type="entry name" value="S-adenosyl-L-methionine-dependent methyltransferases"/>
    <property type="match status" value="1"/>
</dbReference>
<evidence type="ECO:0000313" key="9">
    <source>
        <dbReference type="Proteomes" id="UP000094291"/>
    </source>
</evidence>
<dbReference type="PROSITE" id="PS51625">
    <property type="entry name" value="SAM_MT_TRMB"/>
    <property type="match status" value="1"/>
</dbReference>
<organism evidence="8 9">
    <name type="scientific">Terasakiispira papahanaumokuakeensis</name>
    <dbReference type="NCBI Taxonomy" id="197479"/>
    <lineage>
        <taxon>Bacteria</taxon>
        <taxon>Pseudomonadati</taxon>
        <taxon>Pseudomonadota</taxon>
        <taxon>Gammaproteobacteria</taxon>
        <taxon>Oceanospirillales</taxon>
        <taxon>Terasakiispira</taxon>
    </lineage>
</organism>
<dbReference type="InterPro" id="IPR055361">
    <property type="entry name" value="tRNA_methyltr_TrmB_bact"/>
</dbReference>
<accession>A0A1E2VCI3</accession>
<comment type="caution">
    <text evidence="7">Lacks conserved residue(s) required for the propagation of feature annotation.</text>
</comment>
<evidence type="ECO:0000256" key="2">
    <source>
        <dbReference type="ARBA" id="ARBA00003015"/>
    </source>
</evidence>
<feature type="binding site" evidence="7">
    <location>
        <position position="122"/>
    </location>
    <ligand>
        <name>S-adenosyl-L-methionine</name>
        <dbReference type="ChEBI" id="CHEBI:59789"/>
    </ligand>
</feature>
<dbReference type="HAMAP" id="MF_01057">
    <property type="entry name" value="tRNA_methyltr_TrmB"/>
    <property type="match status" value="1"/>
</dbReference>
<keyword evidence="4 7" id="KW-0808">Transferase</keyword>
<keyword evidence="5 7" id="KW-0949">S-adenosyl-L-methionine</keyword>
<comment type="pathway">
    <text evidence="7">tRNA modification; N(7)-methylguanine-tRNA biosynthesis.</text>
</comment>
<feature type="binding site" evidence="7">
    <location>
        <position position="145"/>
    </location>
    <ligand>
        <name>S-adenosyl-L-methionine</name>
        <dbReference type="ChEBI" id="CHEBI:59789"/>
    </ligand>
</feature>
<reference evidence="8 9" key="1">
    <citation type="submission" date="2016-08" db="EMBL/GenBank/DDBJ databases">
        <authorList>
            <person name="Seilhamer J.J."/>
        </authorList>
    </citation>
    <scope>NUCLEOTIDE SEQUENCE [LARGE SCALE GENOMIC DNA]</scope>
    <source>
        <strain evidence="8 9">PH27A</strain>
    </source>
</reference>
<evidence type="ECO:0000256" key="4">
    <source>
        <dbReference type="ARBA" id="ARBA00022679"/>
    </source>
</evidence>
<feature type="binding site" evidence="7">
    <location>
        <position position="70"/>
    </location>
    <ligand>
        <name>S-adenosyl-L-methionine</name>
        <dbReference type="ChEBI" id="CHEBI:59789"/>
    </ligand>
</feature>
<feature type="binding site" evidence="7">
    <location>
        <position position="181"/>
    </location>
    <ligand>
        <name>substrate</name>
    </ligand>
</feature>
<comment type="similarity">
    <text evidence="7">Belongs to the class I-like SAM-binding methyltransferase superfamily. TrmB family.</text>
</comment>
<dbReference type="Pfam" id="PF02390">
    <property type="entry name" value="Methyltransf_4"/>
    <property type="match status" value="1"/>
</dbReference>
<dbReference type="InterPro" id="IPR029063">
    <property type="entry name" value="SAM-dependent_MTases_sf"/>
</dbReference>
<dbReference type="GO" id="GO:0043527">
    <property type="term" value="C:tRNA methyltransferase complex"/>
    <property type="evidence" value="ECO:0007669"/>
    <property type="project" value="TreeGrafter"/>
</dbReference>
<dbReference type="PANTHER" id="PTHR23417">
    <property type="entry name" value="3-DEOXY-D-MANNO-OCTULOSONIC-ACID TRANSFERASE/TRNA GUANINE-N 7 - -METHYLTRANSFERASE"/>
    <property type="match status" value="1"/>
</dbReference>
<feature type="binding site" evidence="7">
    <location>
        <position position="149"/>
    </location>
    <ligand>
        <name>substrate</name>
    </ligand>
</feature>
<dbReference type="AlphaFoldDB" id="A0A1E2VCI3"/>
<evidence type="ECO:0000313" key="8">
    <source>
        <dbReference type="EMBL" id="ODC04709.1"/>
    </source>
</evidence>
<dbReference type="GO" id="GO:0008176">
    <property type="term" value="F:tRNA (guanine(46)-N7)-methyltransferase activity"/>
    <property type="evidence" value="ECO:0007669"/>
    <property type="project" value="UniProtKB-UniRule"/>
</dbReference>
<evidence type="ECO:0000256" key="7">
    <source>
        <dbReference type="HAMAP-Rule" id="MF_01057"/>
    </source>
</evidence>
<dbReference type="NCBIfam" id="TIGR00091">
    <property type="entry name" value="tRNA (guanosine(46)-N7)-methyltransferase TrmB"/>
    <property type="match status" value="1"/>
</dbReference>
<dbReference type="EC" id="2.1.1.33" evidence="7"/>
<dbReference type="OrthoDB" id="9802090at2"/>
<protein>
    <recommendedName>
        <fullName evidence="7">tRNA (guanine-N(7)-)-methyltransferase</fullName>
        <ecNumber evidence="7">2.1.1.33</ecNumber>
    </recommendedName>
    <alternativeName>
        <fullName evidence="7">tRNA (guanine(46)-N(7))-methyltransferase</fullName>
    </alternativeName>
    <alternativeName>
        <fullName evidence="7">tRNA(m7G46)-methyltransferase</fullName>
    </alternativeName>
</protein>
<dbReference type="EMBL" id="MDTQ01000001">
    <property type="protein sequence ID" value="ODC04709.1"/>
    <property type="molecule type" value="Genomic_DNA"/>
</dbReference>
<dbReference type="Proteomes" id="UP000094291">
    <property type="component" value="Unassembled WGS sequence"/>
</dbReference>
<comment type="catalytic activity">
    <reaction evidence="1 7">
        <text>guanosine(46) in tRNA + S-adenosyl-L-methionine = N(7)-methylguanosine(46) in tRNA + S-adenosyl-L-homocysteine</text>
        <dbReference type="Rhea" id="RHEA:42708"/>
        <dbReference type="Rhea" id="RHEA-COMP:10188"/>
        <dbReference type="Rhea" id="RHEA-COMP:10189"/>
        <dbReference type="ChEBI" id="CHEBI:57856"/>
        <dbReference type="ChEBI" id="CHEBI:59789"/>
        <dbReference type="ChEBI" id="CHEBI:74269"/>
        <dbReference type="ChEBI" id="CHEBI:74480"/>
        <dbReference type="EC" id="2.1.1.33"/>
    </reaction>
</comment>
<evidence type="ECO:0000256" key="1">
    <source>
        <dbReference type="ARBA" id="ARBA00000142"/>
    </source>
</evidence>
<comment type="function">
    <text evidence="2 7">Catalyzes the formation of N(7)-methylguanine at position 46 (m7G46) in tRNA.</text>
</comment>
<dbReference type="InterPro" id="IPR003358">
    <property type="entry name" value="tRNA_(Gua-N-7)_MeTrfase_Trmb"/>
</dbReference>
<dbReference type="STRING" id="197479.BFW38_15410"/>
<evidence type="ECO:0000256" key="3">
    <source>
        <dbReference type="ARBA" id="ARBA00022603"/>
    </source>
</evidence>
<keyword evidence="3 7" id="KW-0489">Methyltransferase</keyword>
<evidence type="ECO:0000256" key="5">
    <source>
        <dbReference type="ARBA" id="ARBA00022691"/>
    </source>
</evidence>
<gene>
    <name evidence="7" type="primary">trmB</name>
    <name evidence="8" type="ORF">BFW38_15410</name>
</gene>
<sequence>MSENIEKAFERADNAIHDKRIRSYVLRQGRMTAAQQRGIDNFWPQFGLSLAQGPMDQQQVFGREAPLVVEIGFGMGASLLAQAMAMPDHDFIGIEVHQPGVGKLLQEVGDHGLTNVRVYQDDAVEVLNQCIPAGTVELLQLFFPDPWTKKKHHKRRIVQPPFVQTIRQSLKIGGRFHMATDWGGYAEHMRDVMDAAEGFTNTAEQGDYVPRPESRPLTKFEQRGEKLGHDVWDLIYRRTA</sequence>
<keyword evidence="9" id="KW-1185">Reference proteome</keyword>
<name>A0A1E2VCI3_9GAMM</name>
<dbReference type="RefSeq" id="WP_068999693.1">
    <property type="nucleotide sequence ID" value="NZ_MDTQ01000001.1"/>
</dbReference>
<comment type="caution">
    <text evidence="8">The sequence shown here is derived from an EMBL/GenBank/DDBJ whole genome shotgun (WGS) entry which is preliminary data.</text>
</comment>
<evidence type="ECO:0000256" key="6">
    <source>
        <dbReference type="ARBA" id="ARBA00022694"/>
    </source>
</evidence>
<feature type="binding site" evidence="7">
    <location>
        <begin position="218"/>
        <end position="221"/>
    </location>
    <ligand>
        <name>substrate</name>
    </ligand>
</feature>
<proteinExistence type="inferred from homology"/>
<dbReference type="UniPathway" id="UPA00989"/>
<feature type="binding site" evidence="7">
    <location>
        <position position="95"/>
    </location>
    <ligand>
        <name>S-adenosyl-L-methionine</name>
        <dbReference type="ChEBI" id="CHEBI:59789"/>
    </ligand>
</feature>
<dbReference type="PANTHER" id="PTHR23417:SF14">
    <property type="entry name" value="PENTACOTRIPEPTIDE-REPEAT REGION OF PRORP DOMAIN-CONTAINING PROTEIN"/>
    <property type="match status" value="1"/>
</dbReference>
<dbReference type="Gene3D" id="3.40.50.150">
    <property type="entry name" value="Vaccinia Virus protein VP39"/>
    <property type="match status" value="1"/>
</dbReference>